<organism evidence="1">
    <name type="scientific">uncultured Caudovirales phage</name>
    <dbReference type="NCBI Taxonomy" id="2100421"/>
    <lineage>
        <taxon>Viruses</taxon>
        <taxon>Duplodnaviria</taxon>
        <taxon>Heunggongvirae</taxon>
        <taxon>Uroviricota</taxon>
        <taxon>Caudoviricetes</taxon>
        <taxon>Peduoviridae</taxon>
        <taxon>Maltschvirus</taxon>
        <taxon>Maltschvirus maltsch</taxon>
    </lineage>
</organism>
<proteinExistence type="predicted"/>
<gene>
    <name evidence="1" type="ORF">UFOVP772_23</name>
</gene>
<accession>A0A6J5NQG5</accession>
<dbReference type="EMBL" id="LR796708">
    <property type="protein sequence ID" value="CAB4161022.1"/>
    <property type="molecule type" value="Genomic_DNA"/>
</dbReference>
<evidence type="ECO:0000313" key="1">
    <source>
        <dbReference type="EMBL" id="CAB4161022.1"/>
    </source>
</evidence>
<protein>
    <submittedName>
        <fullName evidence="1">Uncharacterized protein</fullName>
    </submittedName>
</protein>
<reference evidence="1" key="1">
    <citation type="submission" date="2020-04" db="EMBL/GenBank/DDBJ databases">
        <authorList>
            <person name="Chiriac C."/>
            <person name="Salcher M."/>
            <person name="Ghai R."/>
            <person name="Kavagutti S V."/>
        </authorList>
    </citation>
    <scope>NUCLEOTIDE SEQUENCE</scope>
</reference>
<name>A0A6J5NQG5_9CAUD</name>
<sequence>MKYEIGKYVKQHATYESADQCLVCGKALKETNPEIKVALTENGTLSTLEEIQSTWYGIDYSARVGTDCIKKFAKESIFTLNADGGVQ</sequence>